<dbReference type="InterPro" id="IPR012337">
    <property type="entry name" value="RNaseH-like_sf"/>
</dbReference>
<dbReference type="Proteomes" id="UP000265703">
    <property type="component" value="Unassembled WGS sequence"/>
</dbReference>
<keyword evidence="2" id="KW-1185">Reference proteome</keyword>
<dbReference type="AlphaFoldDB" id="A0A397TV53"/>
<dbReference type="STRING" id="658196.A0A397TV53"/>
<evidence type="ECO:0000313" key="2">
    <source>
        <dbReference type="Proteomes" id="UP000265703"/>
    </source>
</evidence>
<proteinExistence type="predicted"/>
<name>A0A397TV53_9GLOM</name>
<dbReference type="SUPFAM" id="SSF53098">
    <property type="entry name" value="Ribonuclease H-like"/>
    <property type="match status" value="1"/>
</dbReference>
<evidence type="ECO:0000313" key="1">
    <source>
        <dbReference type="EMBL" id="RIA98764.1"/>
    </source>
</evidence>
<comment type="caution">
    <text evidence="1">The sequence shown here is derived from an EMBL/GenBank/DDBJ whole genome shotgun (WGS) entry which is preliminary data.</text>
</comment>
<dbReference type="EMBL" id="QKYT01000012">
    <property type="protein sequence ID" value="RIA98764.1"/>
    <property type="molecule type" value="Genomic_DNA"/>
</dbReference>
<protein>
    <submittedName>
        <fullName evidence="1">Uncharacterized protein</fullName>
    </submittedName>
</protein>
<gene>
    <name evidence="1" type="ORF">C1645_812453</name>
</gene>
<accession>A0A397TV53</accession>
<organism evidence="1 2">
    <name type="scientific">Glomus cerebriforme</name>
    <dbReference type="NCBI Taxonomy" id="658196"/>
    <lineage>
        <taxon>Eukaryota</taxon>
        <taxon>Fungi</taxon>
        <taxon>Fungi incertae sedis</taxon>
        <taxon>Mucoromycota</taxon>
        <taxon>Glomeromycotina</taxon>
        <taxon>Glomeromycetes</taxon>
        <taxon>Glomerales</taxon>
        <taxon>Glomeraceae</taxon>
        <taxon>Glomus</taxon>
    </lineage>
</organism>
<reference evidence="1 2" key="1">
    <citation type="submission" date="2018-06" db="EMBL/GenBank/DDBJ databases">
        <title>Comparative genomics reveals the genomic features of Rhizophagus irregularis, R. cerebriforme, R. diaphanum and Gigaspora rosea, and their symbiotic lifestyle signature.</title>
        <authorList>
            <person name="Morin E."/>
            <person name="San Clemente H."/>
            <person name="Chen E.C.H."/>
            <person name="De La Providencia I."/>
            <person name="Hainaut M."/>
            <person name="Kuo A."/>
            <person name="Kohler A."/>
            <person name="Murat C."/>
            <person name="Tang N."/>
            <person name="Roy S."/>
            <person name="Loubradou J."/>
            <person name="Henrissat B."/>
            <person name="Grigoriev I.V."/>
            <person name="Corradi N."/>
            <person name="Roux C."/>
            <person name="Martin F.M."/>
        </authorList>
    </citation>
    <scope>NUCLEOTIDE SEQUENCE [LARGE SCALE GENOMIC DNA]</scope>
    <source>
        <strain evidence="1 2">DAOM 227022</strain>
    </source>
</reference>
<dbReference type="OrthoDB" id="2436445at2759"/>
<sequence length="221" mass="26952">MEIIAILLNLAIRYERSEESSTSNTNKLYLNTNICKIFLNNNWWNIIEILQDILLPYCGILNKLQSDNACLFEVLHALGYFIQYWNQFSDTELGEKMIERLEKRWNQWKQPLLLLSFMLHSKYQFTYFNNRINNLSYITFERYLIYYYKVWFQKRPRRLLLDFEDYHHKVVPFDDETFNQFGDDILKFWRYVEGDYKELAKVALKIFGICVYTIDILIIHI</sequence>